<proteinExistence type="predicted"/>
<dbReference type="InterPro" id="IPR051609">
    <property type="entry name" value="NmrA/Isoflavone_reductase-like"/>
</dbReference>
<protein>
    <recommendedName>
        <fullName evidence="3">NmrA-like domain-containing protein</fullName>
    </recommendedName>
</protein>
<reference evidence="4 5" key="1">
    <citation type="submission" date="2024-02" db="EMBL/GenBank/DDBJ databases">
        <title>First draft genome assembly of two strains of Seiridium cardinale.</title>
        <authorList>
            <person name="Emiliani G."/>
            <person name="Scali E."/>
        </authorList>
    </citation>
    <scope>NUCLEOTIDE SEQUENCE [LARGE SCALE GENOMIC DNA]</scope>
    <source>
        <strain evidence="4 5">BM-138-000479</strain>
    </source>
</reference>
<keyword evidence="1" id="KW-0521">NADP</keyword>
<organism evidence="4 5">
    <name type="scientific">Seiridium cardinale</name>
    <dbReference type="NCBI Taxonomy" id="138064"/>
    <lineage>
        <taxon>Eukaryota</taxon>
        <taxon>Fungi</taxon>
        <taxon>Dikarya</taxon>
        <taxon>Ascomycota</taxon>
        <taxon>Pezizomycotina</taxon>
        <taxon>Sordariomycetes</taxon>
        <taxon>Xylariomycetidae</taxon>
        <taxon>Amphisphaeriales</taxon>
        <taxon>Sporocadaceae</taxon>
        <taxon>Seiridium</taxon>
    </lineage>
</organism>
<dbReference type="Gene3D" id="3.40.50.720">
    <property type="entry name" value="NAD(P)-binding Rossmann-like Domain"/>
    <property type="match status" value="1"/>
</dbReference>
<feature type="domain" description="NmrA-like" evidence="3">
    <location>
        <begin position="13"/>
        <end position="269"/>
    </location>
</feature>
<keyword evidence="2" id="KW-0560">Oxidoreductase</keyword>
<evidence type="ECO:0000256" key="2">
    <source>
        <dbReference type="ARBA" id="ARBA00023002"/>
    </source>
</evidence>
<comment type="caution">
    <text evidence="4">The sequence shown here is derived from an EMBL/GenBank/DDBJ whole genome shotgun (WGS) entry which is preliminary data.</text>
</comment>
<evidence type="ECO:0000259" key="3">
    <source>
        <dbReference type="Pfam" id="PF05368"/>
    </source>
</evidence>
<evidence type="ECO:0000313" key="4">
    <source>
        <dbReference type="EMBL" id="KAK9782532.1"/>
    </source>
</evidence>
<name>A0ABR2Y7D0_9PEZI</name>
<gene>
    <name evidence="4" type="ORF">SCAR479_00875</name>
</gene>
<dbReference type="PANTHER" id="PTHR47706:SF5">
    <property type="entry name" value="ISOFLAVONE REDUCTASE"/>
    <property type="match status" value="1"/>
</dbReference>
<dbReference type="SUPFAM" id="SSF51735">
    <property type="entry name" value="NAD(P)-binding Rossmann-fold domains"/>
    <property type="match status" value="1"/>
</dbReference>
<dbReference type="PANTHER" id="PTHR47706">
    <property type="entry name" value="NMRA-LIKE FAMILY PROTEIN"/>
    <property type="match status" value="1"/>
</dbReference>
<dbReference type="InterPro" id="IPR008030">
    <property type="entry name" value="NmrA-like"/>
</dbReference>
<dbReference type="EMBL" id="JARVKM010000002">
    <property type="protein sequence ID" value="KAK9782532.1"/>
    <property type="molecule type" value="Genomic_DNA"/>
</dbReference>
<evidence type="ECO:0000256" key="1">
    <source>
        <dbReference type="ARBA" id="ARBA00022857"/>
    </source>
</evidence>
<sequence length="322" mass="36006">MSKKSTTAMMRIAIAGGGGFANILARQLAESAHAIISNWSQAHSEFEEYGCQVVIVDYNNMDALQFTLRGVDLIISTISGPEQVNLIDAARRARVSRFVPSEFEGSLAQRPNDDPIDRGSSTALEFLGRCAASRSRPMLFTVFSCGVFYERFAQGGLEALNMGGSLGIQYQGGYMLDLGRGIAEIPLTNAQGRSVHVTMTSVYDVAAFVAAAIDLGIDSWPREFRMRGAHVTTQRLVEICQEVVGVQLDVVPRPYQELLDWLRYYEEMQDHVNWRKMLHLIQTANGRYAFTDVNLNDHVDFQPMGLRTWLQNNYFYGQGQQL</sequence>
<evidence type="ECO:0000313" key="5">
    <source>
        <dbReference type="Proteomes" id="UP001465668"/>
    </source>
</evidence>
<dbReference type="Proteomes" id="UP001465668">
    <property type="component" value="Unassembled WGS sequence"/>
</dbReference>
<accession>A0ABR2Y7D0</accession>
<dbReference type="InterPro" id="IPR036291">
    <property type="entry name" value="NAD(P)-bd_dom_sf"/>
</dbReference>
<keyword evidence="5" id="KW-1185">Reference proteome</keyword>
<dbReference type="Pfam" id="PF05368">
    <property type="entry name" value="NmrA"/>
    <property type="match status" value="1"/>
</dbReference>